<proteinExistence type="predicted"/>
<feature type="region of interest" description="Disordered" evidence="1">
    <location>
        <begin position="58"/>
        <end position="94"/>
    </location>
</feature>
<protein>
    <submittedName>
        <fullName evidence="2">Uncharacterized protein</fullName>
    </submittedName>
</protein>
<comment type="caution">
    <text evidence="2">The sequence shown here is derived from an EMBL/GenBank/DDBJ whole genome shotgun (WGS) entry which is preliminary data.</text>
</comment>
<dbReference type="Proteomes" id="UP000053573">
    <property type="component" value="Unassembled WGS sequence"/>
</dbReference>
<evidence type="ECO:0000256" key="1">
    <source>
        <dbReference type="SAM" id="MobiDB-lite"/>
    </source>
</evidence>
<accession>A0A0H1BQT1</accession>
<keyword evidence="3" id="KW-1185">Reference proteome</keyword>
<gene>
    <name evidence="2" type="ORF">EMPG_13286</name>
</gene>
<name>A0A0H1BQT1_9EURO</name>
<reference evidence="3" key="1">
    <citation type="journal article" date="2015" name="PLoS Genet.">
        <title>The dynamic genome and transcriptome of the human fungal pathogen Blastomyces and close relative Emmonsia.</title>
        <authorList>
            <person name="Munoz J.F."/>
            <person name="Gauthier G.M."/>
            <person name="Desjardins C.A."/>
            <person name="Gallo J.E."/>
            <person name="Holder J."/>
            <person name="Sullivan T.D."/>
            <person name="Marty A.J."/>
            <person name="Carmen J.C."/>
            <person name="Chen Z."/>
            <person name="Ding L."/>
            <person name="Gujja S."/>
            <person name="Magrini V."/>
            <person name="Misas E."/>
            <person name="Mitreva M."/>
            <person name="Priest M."/>
            <person name="Saif S."/>
            <person name="Whiston E.A."/>
            <person name="Young S."/>
            <person name="Zeng Q."/>
            <person name="Goldman W.E."/>
            <person name="Mardis E.R."/>
            <person name="Taylor J.W."/>
            <person name="McEwen J.G."/>
            <person name="Clay O.K."/>
            <person name="Klein B.S."/>
            <person name="Cuomo C.A."/>
        </authorList>
    </citation>
    <scope>NUCLEOTIDE SEQUENCE [LARGE SCALE GENOMIC DNA]</scope>
    <source>
        <strain evidence="3">UAMH 139</strain>
    </source>
</reference>
<feature type="region of interest" description="Disordered" evidence="1">
    <location>
        <begin position="1"/>
        <end position="39"/>
    </location>
</feature>
<feature type="compositionally biased region" description="Polar residues" evidence="1">
    <location>
        <begin position="65"/>
        <end position="77"/>
    </location>
</feature>
<sequence length="123" mass="13567">MPSSWMLVHPGLAHTSTDGPIASARESRRPRNSWRRCPKSSLRINGSRRYILAFQHSPINPKPLASNTSDPSSTMPKTLSPKKKYQIPQSSSSQPLACVYFQARSKEPSSIMYAPLSAAVLIS</sequence>
<feature type="compositionally biased region" description="Basic residues" evidence="1">
    <location>
        <begin position="28"/>
        <end position="38"/>
    </location>
</feature>
<dbReference type="AlphaFoldDB" id="A0A0H1BQT1"/>
<dbReference type="EMBL" id="LDEV01001501">
    <property type="protein sequence ID" value="KLJ11531.1"/>
    <property type="molecule type" value="Genomic_DNA"/>
</dbReference>
<evidence type="ECO:0000313" key="2">
    <source>
        <dbReference type="EMBL" id="KLJ11531.1"/>
    </source>
</evidence>
<evidence type="ECO:0000313" key="3">
    <source>
        <dbReference type="Proteomes" id="UP000053573"/>
    </source>
</evidence>
<organism evidence="2 3">
    <name type="scientific">Blastomyces silverae</name>
    <dbReference type="NCBI Taxonomy" id="2060906"/>
    <lineage>
        <taxon>Eukaryota</taxon>
        <taxon>Fungi</taxon>
        <taxon>Dikarya</taxon>
        <taxon>Ascomycota</taxon>
        <taxon>Pezizomycotina</taxon>
        <taxon>Eurotiomycetes</taxon>
        <taxon>Eurotiomycetidae</taxon>
        <taxon>Onygenales</taxon>
        <taxon>Ajellomycetaceae</taxon>
        <taxon>Blastomyces</taxon>
    </lineage>
</organism>